<dbReference type="Pfam" id="PF01025">
    <property type="entry name" value="GrpE"/>
    <property type="match status" value="1"/>
</dbReference>
<evidence type="ECO:0008006" key="7">
    <source>
        <dbReference type="Google" id="ProtNLM"/>
    </source>
</evidence>
<sequence length="327" mass="37909">MFSDGFYGNWYINPAINFFQFERHYGRGYGYSQAHRGIRVFQIQRWNFEREVGRYWNRGLRSYLRNETNYWAIEGRVWGMAVRWRPYPRDQGKFIAIRDGNLDSYCDDTVHFILQFPLVLFSSAESEKVSEQSKESPKDQTKGKSPPVEEVVDTMIEEDTLITNDPKNDEFIKSLQQEIKDYKDRLIRSYAEEENVRRIAKKDVENARNYALSSFAKALLDVSDDLERALDSVPKEKIAENHFLKNLYEGVDLTGKQLQKVLHQFKIHSFGAVGDKFDPTLHDALYQVPDTAKEPGTIAQVLKKGYKLNDRVIRAAQVGTVNGAAKE</sequence>
<gene>
    <name evidence="5" type="ORF">CSSPJE1EN1_LOCUS27867</name>
</gene>
<dbReference type="Gene3D" id="2.30.22.10">
    <property type="entry name" value="Head domain of nucleotide exchange factor GrpE"/>
    <property type="match status" value="1"/>
</dbReference>
<feature type="region of interest" description="Disordered" evidence="4">
    <location>
        <begin position="129"/>
        <end position="148"/>
    </location>
</feature>
<dbReference type="InterPro" id="IPR000740">
    <property type="entry name" value="GrpE"/>
</dbReference>
<dbReference type="Gene3D" id="3.90.20.20">
    <property type="match status" value="1"/>
</dbReference>
<dbReference type="SUPFAM" id="SSF58014">
    <property type="entry name" value="Coiled-coil domain of nucleotide exchange factor GrpE"/>
    <property type="match status" value="1"/>
</dbReference>
<dbReference type="PANTHER" id="PTHR21237:SF23">
    <property type="entry name" value="GRPE PROTEIN HOMOLOG, MITOCHONDRIAL"/>
    <property type="match status" value="1"/>
</dbReference>
<accession>A0ABP0VDM0</accession>
<dbReference type="Proteomes" id="UP001497444">
    <property type="component" value="Unassembled WGS sequence"/>
</dbReference>
<dbReference type="SUPFAM" id="SSF51064">
    <property type="entry name" value="Head domain of nucleotide exchange factor GrpE"/>
    <property type="match status" value="1"/>
</dbReference>
<evidence type="ECO:0000256" key="4">
    <source>
        <dbReference type="SAM" id="MobiDB-lite"/>
    </source>
</evidence>
<evidence type="ECO:0000256" key="2">
    <source>
        <dbReference type="ARBA" id="ARBA00023186"/>
    </source>
</evidence>
<organism evidence="5 6">
    <name type="scientific">Sphagnum jensenii</name>
    <dbReference type="NCBI Taxonomy" id="128206"/>
    <lineage>
        <taxon>Eukaryota</taxon>
        <taxon>Viridiplantae</taxon>
        <taxon>Streptophyta</taxon>
        <taxon>Embryophyta</taxon>
        <taxon>Bryophyta</taxon>
        <taxon>Sphagnophytina</taxon>
        <taxon>Sphagnopsida</taxon>
        <taxon>Sphagnales</taxon>
        <taxon>Sphagnaceae</taxon>
        <taxon>Sphagnum</taxon>
    </lineage>
</organism>
<comment type="caution">
    <text evidence="5">The sequence shown here is derived from an EMBL/GenBank/DDBJ whole genome shotgun (WGS) entry which is preliminary data.</text>
</comment>
<evidence type="ECO:0000313" key="5">
    <source>
        <dbReference type="EMBL" id="CAK9252489.1"/>
    </source>
</evidence>
<keyword evidence="2" id="KW-0143">Chaperone</keyword>
<evidence type="ECO:0000313" key="6">
    <source>
        <dbReference type="Proteomes" id="UP001497444"/>
    </source>
</evidence>
<dbReference type="HAMAP" id="MF_01151">
    <property type="entry name" value="GrpE"/>
    <property type="match status" value="1"/>
</dbReference>
<keyword evidence="6" id="KW-1185">Reference proteome</keyword>
<reference evidence="5" key="1">
    <citation type="submission" date="2024-02" db="EMBL/GenBank/DDBJ databases">
        <authorList>
            <consortium name="ELIXIR-Norway"/>
            <consortium name="Elixir Norway"/>
        </authorList>
    </citation>
    <scope>NUCLEOTIDE SEQUENCE</scope>
</reference>
<name>A0ABP0VDM0_9BRYO</name>
<evidence type="ECO:0000256" key="1">
    <source>
        <dbReference type="ARBA" id="ARBA00009054"/>
    </source>
</evidence>
<protein>
    <recommendedName>
        <fullName evidence="7">GrpE protein homolog</fullName>
    </recommendedName>
</protein>
<dbReference type="PRINTS" id="PR00773">
    <property type="entry name" value="GRPEPROTEIN"/>
</dbReference>
<dbReference type="InterPro" id="IPR009012">
    <property type="entry name" value="GrpE_head"/>
</dbReference>
<dbReference type="PANTHER" id="PTHR21237">
    <property type="entry name" value="GRPE PROTEIN"/>
    <property type="match status" value="1"/>
</dbReference>
<proteinExistence type="inferred from homology"/>
<evidence type="ECO:0000256" key="3">
    <source>
        <dbReference type="RuleBase" id="RU004478"/>
    </source>
</evidence>
<dbReference type="InterPro" id="IPR013805">
    <property type="entry name" value="GrpE_CC"/>
</dbReference>
<dbReference type="CDD" id="cd00446">
    <property type="entry name" value="GrpE"/>
    <property type="match status" value="1"/>
</dbReference>
<feature type="compositionally biased region" description="Basic and acidic residues" evidence="4">
    <location>
        <begin position="129"/>
        <end position="142"/>
    </location>
</feature>
<dbReference type="EMBL" id="CAXAQS010000638">
    <property type="protein sequence ID" value="CAK9252489.1"/>
    <property type="molecule type" value="Genomic_DNA"/>
</dbReference>
<comment type="similarity">
    <text evidence="1 3">Belongs to the GrpE family.</text>
</comment>